<evidence type="ECO:0000256" key="5">
    <source>
        <dbReference type="ARBA" id="ARBA00022989"/>
    </source>
</evidence>
<feature type="domain" description="TRAP C4-dicarboxylate transport system permease DctM subunit" evidence="8">
    <location>
        <begin position="8"/>
        <end position="411"/>
    </location>
</feature>
<dbReference type="InterPro" id="IPR004681">
    <property type="entry name" value="TRAP_DctM"/>
</dbReference>
<evidence type="ECO:0000256" key="3">
    <source>
        <dbReference type="ARBA" id="ARBA00022519"/>
    </source>
</evidence>
<dbReference type="PANTHER" id="PTHR33362">
    <property type="entry name" value="SIALIC ACID TRAP TRANSPORTER PERMEASE PROTEIN SIAT-RELATED"/>
    <property type="match status" value="1"/>
</dbReference>
<comment type="similarity">
    <text evidence="7">Belongs to the TRAP transporter large permease family.</text>
</comment>
<comment type="function">
    <text evidence="7">Part of the tripartite ATP-independent periplasmic (TRAP) transport system.</text>
</comment>
<dbReference type="NCBIfam" id="TIGR00786">
    <property type="entry name" value="dctM"/>
    <property type="match status" value="1"/>
</dbReference>
<evidence type="ECO:0000256" key="7">
    <source>
        <dbReference type="RuleBase" id="RU369079"/>
    </source>
</evidence>
<sequence length="426" mass="45467">MLSLMAPIFLVLLLLGIPIFLTMGLTAGLVFGLESSLVPLAQKIIDELNSPTLLAVPYFVIAATFMERGGVAKALINAAVAWIGRMHGGLGLVSVLTCAIFAAMCGSSVATAIAMGTIMIPAMLRAGYAPHFAGGILVSAGTLGILIPPSLAFVVYGVLADASIPRLFLGGVIPGLISAGMMGVYVYYFSRKNGYVDRVAVPLSEKIQKTVYAIPALLVPVIVLGGLYGGFVTLTETAALSAVVAIILALFVYREVKINDFLKMMTHSIRNAAGIMIIIATALAFGHLITETGIAQKTLELMQRLDIKPWQFLLAINILLIFLGMFLEVFSILLIVVPIVIPLLEPLGIDPIHFGVMLVINMELALMSPPVGLNLFVISNISKIPLAQVLRGTMPFFILMIGLLLVITYIPIVSTWLPDYMMGVAK</sequence>
<gene>
    <name evidence="9" type="ORF">KZZ10_01900</name>
</gene>
<evidence type="ECO:0000256" key="6">
    <source>
        <dbReference type="ARBA" id="ARBA00023136"/>
    </source>
</evidence>
<feature type="transmembrane region" description="Helical" evidence="7">
    <location>
        <begin position="132"/>
        <end position="156"/>
    </location>
</feature>
<evidence type="ECO:0000313" key="10">
    <source>
        <dbReference type="Proteomes" id="UP000739565"/>
    </source>
</evidence>
<dbReference type="AlphaFoldDB" id="A0A953T442"/>
<dbReference type="Pfam" id="PF06808">
    <property type="entry name" value="DctM"/>
    <property type="match status" value="1"/>
</dbReference>
<keyword evidence="2" id="KW-1003">Cell membrane</keyword>
<keyword evidence="10" id="KW-1185">Reference proteome</keyword>
<dbReference type="PANTHER" id="PTHR33362:SF5">
    <property type="entry name" value="C4-DICARBOXYLATE TRAP TRANSPORTER LARGE PERMEASE PROTEIN DCTM"/>
    <property type="match status" value="1"/>
</dbReference>
<evidence type="ECO:0000256" key="4">
    <source>
        <dbReference type="ARBA" id="ARBA00022692"/>
    </source>
</evidence>
<dbReference type="InterPro" id="IPR010656">
    <property type="entry name" value="DctM"/>
</dbReference>
<dbReference type="Proteomes" id="UP000739565">
    <property type="component" value="Unassembled WGS sequence"/>
</dbReference>
<name>A0A953T442_9BURK</name>
<keyword evidence="7" id="KW-0813">Transport</keyword>
<dbReference type="RefSeq" id="WP_259659789.1">
    <property type="nucleotide sequence ID" value="NZ_JAHXRI010000001.1"/>
</dbReference>
<feature type="transmembrane region" description="Helical" evidence="7">
    <location>
        <begin position="396"/>
        <end position="417"/>
    </location>
</feature>
<feature type="transmembrane region" description="Helical" evidence="7">
    <location>
        <begin position="268"/>
        <end position="290"/>
    </location>
</feature>
<evidence type="ECO:0000259" key="8">
    <source>
        <dbReference type="Pfam" id="PF06808"/>
    </source>
</evidence>
<feature type="transmembrane region" description="Helical" evidence="7">
    <location>
        <begin position="99"/>
        <end position="120"/>
    </location>
</feature>
<feature type="transmembrane region" description="Helical" evidence="7">
    <location>
        <begin position="352"/>
        <end position="376"/>
    </location>
</feature>
<feature type="transmembrane region" description="Helical" evidence="7">
    <location>
        <begin position="168"/>
        <end position="189"/>
    </location>
</feature>
<comment type="caution">
    <text evidence="9">The sequence shown here is derived from an EMBL/GenBank/DDBJ whole genome shotgun (WGS) entry which is preliminary data.</text>
</comment>
<protein>
    <recommendedName>
        <fullName evidence="7">TRAP transporter large permease protein</fullName>
    </recommendedName>
</protein>
<comment type="subcellular location">
    <subcellularLocation>
        <location evidence="1 7">Cell inner membrane</location>
        <topology evidence="1 7">Multi-pass membrane protein</topology>
    </subcellularLocation>
</comment>
<dbReference type="PIRSF" id="PIRSF006066">
    <property type="entry name" value="HI0050"/>
    <property type="match status" value="1"/>
</dbReference>
<keyword evidence="3 7" id="KW-0997">Cell inner membrane</keyword>
<organism evidence="9 10">
    <name type="scientific">Zwartia hollandica</name>
    <dbReference type="NCBI Taxonomy" id="324606"/>
    <lineage>
        <taxon>Bacteria</taxon>
        <taxon>Pseudomonadati</taxon>
        <taxon>Pseudomonadota</taxon>
        <taxon>Betaproteobacteria</taxon>
        <taxon>Burkholderiales</taxon>
        <taxon>Alcaligenaceae</taxon>
        <taxon>Zwartia</taxon>
    </lineage>
</organism>
<feature type="transmembrane region" description="Helical" evidence="7">
    <location>
        <begin position="237"/>
        <end position="256"/>
    </location>
</feature>
<keyword evidence="4 7" id="KW-0812">Transmembrane</keyword>
<dbReference type="GO" id="GO:0022857">
    <property type="term" value="F:transmembrane transporter activity"/>
    <property type="evidence" value="ECO:0007669"/>
    <property type="project" value="UniProtKB-UniRule"/>
</dbReference>
<feature type="transmembrane region" description="Helical" evidence="7">
    <location>
        <begin position="210"/>
        <end position="231"/>
    </location>
</feature>
<comment type="caution">
    <text evidence="7">Lacks conserved residue(s) required for the propagation of feature annotation.</text>
</comment>
<evidence type="ECO:0000256" key="1">
    <source>
        <dbReference type="ARBA" id="ARBA00004429"/>
    </source>
</evidence>
<reference evidence="9" key="1">
    <citation type="submission" date="2021-07" db="EMBL/GenBank/DDBJ databases">
        <title>New genus and species of the family Alcaligenaceae.</title>
        <authorList>
            <person name="Hahn M.W."/>
        </authorList>
    </citation>
    <scope>NUCLEOTIDE SEQUENCE</scope>
    <source>
        <strain evidence="9">LF4-65</strain>
    </source>
</reference>
<dbReference type="EMBL" id="JAHXRI010000001">
    <property type="protein sequence ID" value="MBZ1349387.1"/>
    <property type="molecule type" value="Genomic_DNA"/>
</dbReference>
<accession>A0A953T442</accession>
<evidence type="ECO:0000313" key="9">
    <source>
        <dbReference type="EMBL" id="MBZ1349387.1"/>
    </source>
</evidence>
<feature type="transmembrane region" description="Helical" evidence="7">
    <location>
        <begin position="310"/>
        <end position="340"/>
    </location>
</feature>
<keyword evidence="6 7" id="KW-0472">Membrane</keyword>
<proteinExistence type="inferred from homology"/>
<comment type="subunit">
    <text evidence="7">The complex comprises the extracytoplasmic solute receptor protein and the two transmembrane proteins.</text>
</comment>
<keyword evidence="5 7" id="KW-1133">Transmembrane helix</keyword>
<dbReference type="GO" id="GO:0005886">
    <property type="term" value="C:plasma membrane"/>
    <property type="evidence" value="ECO:0007669"/>
    <property type="project" value="UniProtKB-SubCell"/>
</dbReference>
<evidence type="ECO:0000256" key="2">
    <source>
        <dbReference type="ARBA" id="ARBA00022475"/>
    </source>
</evidence>